<dbReference type="Proteomes" id="UP000574276">
    <property type="component" value="Unassembled WGS sequence"/>
</dbReference>
<keyword evidence="3" id="KW-1185">Reference proteome</keyword>
<dbReference type="SUPFAM" id="SSF54593">
    <property type="entry name" value="Glyoxalase/Bleomycin resistance protein/Dihydroxybiphenyl dioxygenase"/>
    <property type="match status" value="1"/>
</dbReference>
<reference evidence="2 3" key="1">
    <citation type="submission" date="2020-07" db="EMBL/GenBank/DDBJ databases">
        <title>Characterization and genome sequencing of isolate MD1, a novel member within the family Lachnospiraceae.</title>
        <authorList>
            <person name="Rettenmaier R."/>
            <person name="Di Bello L."/>
            <person name="Zinser C."/>
            <person name="Scheitz K."/>
            <person name="Liebl W."/>
            <person name="Zverlov V."/>
        </authorList>
    </citation>
    <scope>NUCLEOTIDE SEQUENCE [LARGE SCALE GENOMIC DNA]</scope>
    <source>
        <strain evidence="2 3">MD1</strain>
    </source>
</reference>
<dbReference type="AlphaFoldDB" id="A0A839JWU1"/>
<dbReference type="Pfam" id="PF12681">
    <property type="entry name" value="Glyoxalase_2"/>
    <property type="match status" value="1"/>
</dbReference>
<organism evidence="2 3">
    <name type="scientific">Variimorphobacter saccharofermentans</name>
    <dbReference type="NCBI Taxonomy" id="2755051"/>
    <lineage>
        <taxon>Bacteria</taxon>
        <taxon>Bacillati</taxon>
        <taxon>Bacillota</taxon>
        <taxon>Clostridia</taxon>
        <taxon>Lachnospirales</taxon>
        <taxon>Lachnospiraceae</taxon>
        <taxon>Variimorphobacter</taxon>
    </lineage>
</organism>
<accession>A0A839JWU1</accession>
<dbReference type="PROSITE" id="PS51819">
    <property type="entry name" value="VOC"/>
    <property type="match status" value="1"/>
</dbReference>
<feature type="domain" description="VOC" evidence="1">
    <location>
        <begin position="1"/>
        <end position="54"/>
    </location>
</feature>
<evidence type="ECO:0000313" key="3">
    <source>
        <dbReference type="Proteomes" id="UP000574276"/>
    </source>
</evidence>
<proteinExistence type="predicted"/>
<evidence type="ECO:0000313" key="2">
    <source>
        <dbReference type="EMBL" id="MBB2181472.1"/>
    </source>
</evidence>
<sequence>MLYFYFTTSDLEAFSKKLKSHNVTFIHDIRLHDWGEKVIRVFDPDGHLLEIGDAHNNE</sequence>
<dbReference type="Gene3D" id="3.10.180.10">
    <property type="entry name" value="2,3-Dihydroxybiphenyl 1,2-Dioxygenase, domain 1"/>
    <property type="match status" value="1"/>
</dbReference>
<protein>
    <submittedName>
        <fullName evidence="2">VOC family protein</fullName>
    </submittedName>
</protein>
<name>A0A839JWU1_9FIRM</name>
<dbReference type="InterPro" id="IPR025870">
    <property type="entry name" value="Glyoxalase-like_dom"/>
</dbReference>
<dbReference type="InterPro" id="IPR029068">
    <property type="entry name" value="Glyas_Bleomycin-R_OHBP_Dase"/>
</dbReference>
<dbReference type="InterPro" id="IPR037523">
    <property type="entry name" value="VOC_core"/>
</dbReference>
<dbReference type="RefSeq" id="WP_408647621.1">
    <property type="nucleotide sequence ID" value="NZ_JACEGA010000001.1"/>
</dbReference>
<dbReference type="EMBL" id="JACEGA010000001">
    <property type="protein sequence ID" value="MBB2181472.1"/>
    <property type="molecule type" value="Genomic_DNA"/>
</dbReference>
<gene>
    <name evidence="2" type="ORF">H0486_01010</name>
</gene>
<evidence type="ECO:0000259" key="1">
    <source>
        <dbReference type="PROSITE" id="PS51819"/>
    </source>
</evidence>
<comment type="caution">
    <text evidence="2">The sequence shown here is derived from an EMBL/GenBank/DDBJ whole genome shotgun (WGS) entry which is preliminary data.</text>
</comment>